<evidence type="ECO:0000256" key="5">
    <source>
        <dbReference type="ARBA" id="ARBA00022801"/>
    </source>
</evidence>
<gene>
    <name evidence="9" type="ORF">ILUMI_06167</name>
</gene>
<evidence type="ECO:0000313" key="9">
    <source>
        <dbReference type="EMBL" id="KAF2900019.1"/>
    </source>
</evidence>
<comment type="caution">
    <text evidence="9">The sequence shown here is derived from an EMBL/GenBank/DDBJ whole genome shotgun (WGS) entry which is preliminary data.</text>
</comment>
<evidence type="ECO:0000256" key="3">
    <source>
        <dbReference type="ARBA" id="ARBA00012658"/>
    </source>
</evidence>
<keyword evidence="6" id="KW-0443">Lipid metabolism</keyword>
<protein>
    <recommendedName>
        <fullName evidence="3 6">Glucosylceramidase</fullName>
        <ecNumber evidence="3 6">3.2.1.45</ecNumber>
    </recommendedName>
</protein>
<feature type="domain" description="Glycosyl hydrolase family 30 beta sandwich" evidence="8">
    <location>
        <begin position="222"/>
        <end position="283"/>
    </location>
</feature>
<reference evidence="9" key="1">
    <citation type="submission" date="2019-08" db="EMBL/GenBank/DDBJ databases">
        <title>The genome of the North American firefly Photinus pyralis.</title>
        <authorList>
            <consortium name="Photinus pyralis genome working group"/>
            <person name="Fallon T.R."/>
            <person name="Sander Lower S.E."/>
            <person name="Weng J.-K."/>
        </authorList>
    </citation>
    <scope>NUCLEOTIDE SEQUENCE</scope>
    <source>
        <strain evidence="9">TRF0915ILg1</strain>
        <tissue evidence="9">Whole body</tissue>
    </source>
</reference>
<dbReference type="Proteomes" id="UP000801492">
    <property type="component" value="Unassembled WGS sequence"/>
</dbReference>
<dbReference type="SUPFAM" id="SSF51445">
    <property type="entry name" value="(Trans)glycosidases"/>
    <property type="match status" value="1"/>
</dbReference>
<dbReference type="Pfam" id="PF02055">
    <property type="entry name" value="Glyco_hydro_30"/>
    <property type="match status" value="1"/>
</dbReference>
<evidence type="ECO:0000259" key="8">
    <source>
        <dbReference type="Pfam" id="PF17189"/>
    </source>
</evidence>
<evidence type="ECO:0000259" key="7">
    <source>
        <dbReference type="Pfam" id="PF02055"/>
    </source>
</evidence>
<keyword evidence="5 6" id="KW-0378">Hydrolase</keyword>
<keyword evidence="6" id="KW-0746">Sphingolipid metabolism</keyword>
<dbReference type="Gene3D" id="3.20.20.80">
    <property type="entry name" value="Glycosidases"/>
    <property type="match status" value="1"/>
</dbReference>
<keyword evidence="4" id="KW-0732">Signal</keyword>
<dbReference type="Pfam" id="PF17189">
    <property type="entry name" value="Glyco_hydro_30C"/>
    <property type="match status" value="1"/>
</dbReference>
<dbReference type="GO" id="GO:0004348">
    <property type="term" value="F:glucosylceramidase activity"/>
    <property type="evidence" value="ECO:0007669"/>
    <property type="project" value="UniProtKB-EC"/>
</dbReference>
<accession>A0A8K0D916</accession>
<name>A0A8K0D916_IGNLU</name>
<dbReference type="InterPro" id="IPR033453">
    <property type="entry name" value="Glyco_hydro_30_TIM-barrel"/>
</dbReference>
<dbReference type="GO" id="GO:0016020">
    <property type="term" value="C:membrane"/>
    <property type="evidence" value="ECO:0007669"/>
    <property type="project" value="GOC"/>
</dbReference>
<dbReference type="InterPro" id="IPR017853">
    <property type="entry name" value="GH"/>
</dbReference>
<dbReference type="PANTHER" id="PTHR11069">
    <property type="entry name" value="GLUCOSYLCERAMIDASE"/>
    <property type="match status" value="1"/>
</dbReference>
<dbReference type="EMBL" id="VTPC01002449">
    <property type="protein sequence ID" value="KAF2900019.1"/>
    <property type="molecule type" value="Genomic_DNA"/>
</dbReference>
<proteinExistence type="inferred from homology"/>
<dbReference type="AlphaFoldDB" id="A0A8K0D916"/>
<evidence type="ECO:0000256" key="4">
    <source>
        <dbReference type="ARBA" id="ARBA00022729"/>
    </source>
</evidence>
<keyword evidence="6" id="KW-0326">Glycosidase</keyword>
<evidence type="ECO:0000256" key="6">
    <source>
        <dbReference type="RuleBase" id="RU361188"/>
    </source>
</evidence>
<organism evidence="9 10">
    <name type="scientific">Ignelater luminosus</name>
    <name type="common">Cucubano</name>
    <name type="synonym">Pyrophorus luminosus</name>
    <dbReference type="NCBI Taxonomy" id="2038154"/>
    <lineage>
        <taxon>Eukaryota</taxon>
        <taxon>Metazoa</taxon>
        <taxon>Ecdysozoa</taxon>
        <taxon>Arthropoda</taxon>
        <taxon>Hexapoda</taxon>
        <taxon>Insecta</taxon>
        <taxon>Pterygota</taxon>
        <taxon>Neoptera</taxon>
        <taxon>Endopterygota</taxon>
        <taxon>Coleoptera</taxon>
        <taxon>Polyphaga</taxon>
        <taxon>Elateriformia</taxon>
        <taxon>Elateroidea</taxon>
        <taxon>Elateridae</taxon>
        <taxon>Agrypninae</taxon>
        <taxon>Pyrophorini</taxon>
        <taxon>Ignelater</taxon>
    </lineage>
</organism>
<evidence type="ECO:0000313" key="10">
    <source>
        <dbReference type="Proteomes" id="UP000801492"/>
    </source>
</evidence>
<sequence>MYQVWADYHIKFLKSYKEHGLDFWAITTGNEPVTSSVLSLLSFVKWHAKPMGVWIASNLGPTIRNSEFSNVELLIMDDFRVNLPWFVDKAFSYKDAKKYIRGIAVHWYGDNIFSPKLLDVTHNRHPDKFILYTEACMIKRVSGIHHGSWRFAEFYATDILQDLNHWSTGWIDWNIALNMEGEPTFIHNEVNSPIFVNASKDGFYKQSMYYILGHFSKFIPQGSVRIQHKCTNQHLSVVALKRPDGGIVIVILNKSNEDVPATINAEKEKHLNLYVMAKSIVTIIYW</sequence>
<feature type="domain" description="Glycosyl hydrolase family 30 TIM-barrel" evidence="7">
    <location>
        <begin position="2"/>
        <end position="219"/>
    </location>
</feature>
<dbReference type="PANTHER" id="PTHR11069:SF23">
    <property type="entry name" value="LYSOSOMAL ACID GLUCOSYLCERAMIDASE"/>
    <property type="match status" value="1"/>
</dbReference>
<dbReference type="OrthoDB" id="2160638at2759"/>
<dbReference type="InterPro" id="IPR033452">
    <property type="entry name" value="GH30_C"/>
</dbReference>
<comment type="catalytic activity">
    <reaction evidence="1">
        <text>a beta-D-glucosyl-(1&lt;-&gt;1')-N-acylsphing-4-enine + H2O = an N-acylsphing-4-enine + D-glucose</text>
        <dbReference type="Rhea" id="RHEA:13269"/>
        <dbReference type="ChEBI" id="CHEBI:4167"/>
        <dbReference type="ChEBI" id="CHEBI:15377"/>
        <dbReference type="ChEBI" id="CHEBI:22801"/>
        <dbReference type="ChEBI" id="CHEBI:52639"/>
        <dbReference type="EC" id="3.2.1.45"/>
    </reaction>
    <physiologicalReaction direction="left-to-right" evidence="1">
        <dbReference type="Rhea" id="RHEA:13270"/>
    </physiologicalReaction>
</comment>
<dbReference type="InterPro" id="IPR001139">
    <property type="entry name" value="Glyco_hydro_30"/>
</dbReference>
<comment type="similarity">
    <text evidence="2 6">Belongs to the glycosyl hydrolase 30 family.</text>
</comment>
<evidence type="ECO:0000256" key="1">
    <source>
        <dbReference type="ARBA" id="ARBA00001013"/>
    </source>
</evidence>
<dbReference type="EC" id="3.2.1.45" evidence="3 6"/>
<keyword evidence="10" id="KW-1185">Reference proteome</keyword>
<dbReference type="GO" id="GO:0006680">
    <property type="term" value="P:glucosylceramide catabolic process"/>
    <property type="evidence" value="ECO:0007669"/>
    <property type="project" value="TreeGrafter"/>
</dbReference>
<evidence type="ECO:0000256" key="2">
    <source>
        <dbReference type="ARBA" id="ARBA00005382"/>
    </source>
</evidence>